<dbReference type="InterPro" id="IPR051181">
    <property type="entry name" value="CAF1_poly(A)_ribonucleases"/>
</dbReference>
<name>A0A1X0NLC6_9TRYP</name>
<gene>
    <name evidence="2" type="ORF">TM35_000341840</name>
</gene>
<dbReference type="SUPFAM" id="SSF53098">
    <property type="entry name" value="Ribonuclease H-like"/>
    <property type="match status" value="1"/>
</dbReference>
<dbReference type="STRING" id="67003.A0A1X0NLC6"/>
<dbReference type="EMBL" id="NBCO01000034">
    <property type="protein sequence ID" value="ORC85572.1"/>
    <property type="molecule type" value="Genomic_DNA"/>
</dbReference>
<comment type="caution">
    <text evidence="2">The sequence shown here is derived from an EMBL/GenBank/DDBJ whole genome shotgun (WGS) entry which is preliminary data.</text>
</comment>
<dbReference type="VEuPathDB" id="TriTrypDB:TM35_000341840"/>
<dbReference type="Proteomes" id="UP000192257">
    <property type="component" value="Unassembled WGS sequence"/>
</dbReference>
<reference evidence="2 3" key="1">
    <citation type="submission" date="2017-03" db="EMBL/GenBank/DDBJ databases">
        <title>An alternative strategy for trypanosome survival in the mammalian bloodstream revealed through genome and transcriptome analysis of the ubiquitous bovine parasite Trypanosoma (Megatrypanum) theileri.</title>
        <authorList>
            <person name="Kelly S."/>
            <person name="Ivens A."/>
            <person name="Mott A."/>
            <person name="O'Neill E."/>
            <person name="Emms D."/>
            <person name="Macleod O."/>
            <person name="Voorheis P."/>
            <person name="Matthews J."/>
            <person name="Matthews K."/>
            <person name="Carrington M."/>
        </authorList>
    </citation>
    <scope>NUCLEOTIDE SEQUENCE [LARGE SCALE GENOMIC DNA]</scope>
    <source>
        <strain evidence="2">Edinburgh</strain>
    </source>
</reference>
<proteinExistence type="inferred from homology"/>
<dbReference type="InterPro" id="IPR006941">
    <property type="entry name" value="RNase_CAF1"/>
</dbReference>
<evidence type="ECO:0000313" key="3">
    <source>
        <dbReference type="Proteomes" id="UP000192257"/>
    </source>
</evidence>
<dbReference type="GO" id="GO:0003723">
    <property type="term" value="F:RNA binding"/>
    <property type="evidence" value="ECO:0007669"/>
    <property type="project" value="TreeGrafter"/>
</dbReference>
<dbReference type="GO" id="GO:0000175">
    <property type="term" value="F:3'-5'-RNA exonuclease activity"/>
    <property type="evidence" value="ECO:0007669"/>
    <property type="project" value="TreeGrafter"/>
</dbReference>
<dbReference type="GeneID" id="39988862"/>
<evidence type="ECO:0000313" key="2">
    <source>
        <dbReference type="EMBL" id="ORC85572.1"/>
    </source>
</evidence>
<dbReference type="PANTHER" id="PTHR15092:SF22">
    <property type="entry name" value="POLY(A)-SPECIFIC RIBONUCLEASE PNLDC1"/>
    <property type="match status" value="1"/>
</dbReference>
<comment type="similarity">
    <text evidence="1">Belongs to the CAF1 family.</text>
</comment>
<dbReference type="OrthoDB" id="414075at2759"/>
<dbReference type="Gene3D" id="3.30.420.10">
    <property type="entry name" value="Ribonuclease H-like superfamily/Ribonuclease H"/>
    <property type="match status" value="2"/>
</dbReference>
<protein>
    <submittedName>
        <fullName evidence="2">Ribonuclease</fullName>
    </submittedName>
</protein>
<dbReference type="InterPro" id="IPR036397">
    <property type="entry name" value="RNaseH_sf"/>
</dbReference>
<keyword evidence="3" id="KW-1185">Reference proteome</keyword>
<dbReference type="RefSeq" id="XP_028879638.1">
    <property type="nucleotide sequence ID" value="XM_029029082.1"/>
</dbReference>
<dbReference type="AlphaFoldDB" id="A0A1X0NLC6"/>
<organism evidence="2 3">
    <name type="scientific">Trypanosoma theileri</name>
    <dbReference type="NCBI Taxonomy" id="67003"/>
    <lineage>
        <taxon>Eukaryota</taxon>
        <taxon>Discoba</taxon>
        <taxon>Euglenozoa</taxon>
        <taxon>Kinetoplastea</taxon>
        <taxon>Metakinetoplastina</taxon>
        <taxon>Trypanosomatida</taxon>
        <taxon>Trypanosomatidae</taxon>
        <taxon>Trypanosoma</taxon>
    </lineage>
</organism>
<accession>A0A1X0NLC6</accession>
<sequence length="517" mass="60980">MDVDKSSFPLILRDFEESLEQCHFIAVDQEMTGVQFEDQPPSWSMRLENLFQDSRKVVENFIAFQFGIALFTLKKDGIYEVKPYNFYLQKRSGEYLVNVGALEFLTLHKMDFKKWLSSAMPYCNKDEEEKLRMMKPNKRYSDIEEKITKSLLKKIEDWYINLNNSNEKNLNISSIMNKNIEKLALLTLKEKGIFVSLEYKLDKDFLGPPIDIIVSRVEKDVFESFIKELKQDKIFDLNKELGFRQFWKSIIKCKKPLIGHNFWSDIMFMVNMHEGNIASSYEQYKKDIHTLFPTVYDTKTLSRAINSKDPFISFHLEKLYQYCLKMNENSDKPLIFESPPGYHSYDPRCIGSHGKAHEAGYDAYMTGIVFALIKDNYKSGEGFKINDWENIISVFGNHYYMNLNGKDFLQMKGTFLLNFEQDIDKRLLNSFLDIRKYDEEDKNDQDKIPSVFRITHDINKEIGNSFVVQFIDETINEDDIQKRIELSIKEMGEWISQTTGEKDFFFPTIKKISRFEN</sequence>
<dbReference type="Pfam" id="PF04857">
    <property type="entry name" value="CAF1"/>
    <property type="match status" value="1"/>
</dbReference>
<evidence type="ECO:0000256" key="1">
    <source>
        <dbReference type="ARBA" id="ARBA00008372"/>
    </source>
</evidence>
<dbReference type="PANTHER" id="PTHR15092">
    <property type="entry name" value="POLY A -SPECIFIC RIBONUCLEASE/TARGET OF EGR1, MEMBER 1"/>
    <property type="match status" value="1"/>
</dbReference>
<dbReference type="InterPro" id="IPR012337">
    <property type="entry name" value="RNaseH-like_sf"/>
</dbReference>